<dbReference type="InterPro" id="IPR036249">
    <property type="entry name" value="Thioredoxin-like_sf"/>
</dbReference>
<evidence type="ECO:0000256" key="1">
    <source>
        <dbReference type="SAM" id="MobiDB-lite"/>
    </source>
</evidence>
<protein>
    <recommendedName>
        <fullName evidence="6">Glutathione S-transferase</fullName>
    </recommendedName>
</protein>
<keyword evidence="5" id="KW-1185">Reference proteome</keyword>
<dbReference type="Pfam" id="PF14497">
    <property type="entry name" value="GST_C_3"/>
    <property type="match status" value="1"/>
</dbReference>
<sequence>MVSVYPSSNSVSTAAEAAVLDDPQASYSLLYFDTEGICGTIRNLFALGGATWKQLYPQDWENADGLDKASTPFCVLPVLYVHSRDGSKTVQMGEVKNIELYLAEKFGYLGKNTYERYLIGSFVSSTSALWDDFNIMTATLRTTHPEVMADKVGVFMTEKVPKWIKIHEEHLAANGQNGHYVGNQLSLADLRSGALLGLIQRMPQFQSLVTPETAPGLLKVQEAIDQNPKIQAWRESELCKSLRVHRAYPPNPRHPSTGLNDRKGNKVAPTGTHA</sequence>
<dbReference type="SUPFAM" id="SSF52833">
    <property type="entry name" value="Thioredoxin-like"/>
    <property type="match status" value="1"/>
</dbReference>
<dbReference type="CDD" id="cd00299">
    <property type="entry name" value="GST_C_family"/>
    <property type="match status" value="1"/>
</dbReference>
<dbReference type="InterPro" id="IPR036282">
    <property type="entry name" value="Glutathione-S-Trfase_C_sf"/>
</dbReference>
<dbReference type="Proteomes" id="UP000827284">
    <property type="component" value="Unassembled WGS sequence"/>
</dbReference>
<dbReference type="InterPro" id="IPR004046">
    <property type="entry name" value="GST_C"/>
</dbReference>
<accession>A0A9P3HLE2</accession>
<evidence type="ECO:0000313" key="5">
    <source>
        <dbReference type="Proteomes" id="UP000827284"/>
    </source>
</evidence>
<evidence type="ECO:0008006" key="6">
    <source>
        <dbReference type="Google" id="ProtNLM"/>
    </source>
</evidence>
<dbReference type="GO" id="GO:0004364">
    <property type="term" value="F:glutathione transferase activity"/>
    <property type="evidence" value="ECO:0007669"/>
    <property type="project" value="TreeGrafter"/>
</dbReference>
<dbReference type="EMBL" id="BQFW01000015">
    <property type="protein sequence ID" value="GJJ78915.1"/>
    <property type="molecule type" value="Genomic_DNA"/>
</dbReference>
<dbReference type="OrthoDB" id="414243at2759"/>
<dbReference type="AlphaFoldDB" id="A0A9P3HLE2"/>
<dbReference type="SUPFAM" id="SSF47616">
    <property type="entry name" value="GST C-terminal domain-like"/>
    <property type="match status" value="1"/>
</dbReference>
<organism evidence="4 5">
    <name type="scientific">Entomortierella parvispora</name>
    <dbReference type="NCBI Taxonomy" id="205924"/>
    <lineage>
        <taxon>Eukaryota</taxon>
        <taxon>Fungi</taxon>
        <taxon>Fungi incertae sedis</taxon>
        <taxon>Mucoromycota</taxon>
        <taxon>Mortierellomycotina</taxon>
        <taxon>Mortierellomycetes</taxon>
        <taxon>Mortierellales</taxon>
        <taxon>Mortierellaceae</taxon>
        <taxon>Entomortierella</taxon>
    </lineage>
</organism>
<evidence type="ECO:0000313" key="4">
    <source>
        <dbReference type="EMBL" id="GJJ78915.1"/>
    </source>
</evidence>
<reference evidence="4" key="1">
    <citation type="submission" date="2021-11" db="EMBL/GenBank/DDBJ databases">
        <authorList>
            <person name="Herlambang A."/>
            <person name="Guo Y."/>
            <person name="Takashima Y."/>
            <person name="Nishizawa T."/>
        </authorList>
    </citation>
    <scope>NUCLEOTIDE SEQUENCE</scope>
    <source>
        <strain evidence="4">E1425</strain>
    </source>
</reference>
<evidence type="ECO:0000259" key="3">
    <source>
        <dbReference type="PROSITE" id="PS50405"/>
    </source>
</evidence>
<dbReference type="InterPro" id="IPR004045">
    <property type="entry name" value="Glutathione_S-Trfase_N"/>
</dbReference>
<dbReference type="PANTHER" id="PTHR11571">
    <property type="entry name" value="GLUTATHIONE S-TRANSFERASE"/>
    <property type="match status" value="1"/>
</dbReference>
<gene>
    <name evidence="4" type="ORF">EMPS_11274</name>
</gene>
<dbReference type="Gene3D" id="1.20.1050.10">
    <property type="match status" value="1"/>
</dbReference>
<feature type="region of interest" description="Disordered" evidence="1">
    <location>
        <begin position="246"/>
        <end position="274"/>
    </location>
</feature>
<name>A0A9P3HLE2_9FUNG</name>
<dbReference type="InterPro" id="IPR050213">
    <property type="entry name" value="GST_superfamily"/>
</dbReference>
<proteinExistence type="predicted"/>
<dbReference type="PROSITE" id="PS50404">
    <property type="entry name" value="GST_NTER"/>
    <property type="match status" value="1"/>
</dbReference>
<reference evidence="4" key="2">
    <citation type="journal article" date="2022" name="Microbiol. Resour. Announc.">
        <title>Whole-Genome Sequence of Entomortierella parvispora E1425, a Mucoromycotan Fungus Associated with Burkholderiaceae-Related Endosymbiotic Bacteria.</title>
        <authorList>
            <person name="Herlambang A."/>
            <person name="Guo Y."/>
            <person name="Takashima Y."/>
            <person name="Narisawa K."/>
            <person name="Ohta H."/>
            <person name="Nishizawa T."/>
        </authorList>
    </citation>
    <scope>NUCLEOTIDE SEQUENCE</scope>
    <source>
        <strain evidence="4">E1425</strain>
    </source>
</reference>
<dbReference type="GO" id="GO:0006749">
    <property type="term" value="P:glutathione metabolic process"/>
    <property type="evidence" value="ECO:0007669"/>
    <property type="project" value="TreeGrafter"/>
</dbReference>
<feature type="domain" description="GST N-terminal" evidence="2">
    <location>
        <begin position="25"/>
        <end position="110"/>
    </location>
</feature>
<feature type="domain" description="GST C-terminal" evidence="3">
    <location>
        <begin position="112"/>
        <end position="250"/>
    </location>
</feature>
<dbReference type="PANTHER" id="PTHR11571:SF150">
    <property type="entry name" value="GLUTATHIONE S-TRANSFERASE"/>
    <property type="match status" value="1"/>
</dbReference>
<dbReference type="InterPro" id="IPR010987">
    <property type="entry name" value="Glutathione-S-Trfase_C-like"/>
</dbReference>
<comment type="caution">
    <text evidence="4">The sequence shown here is derived from an EMBL/GenBank/DDBJ whole genome shotgun (WGS) entry which is preliminary data.</text>
</comment>
<dbReference type="PROSITE" id="PS50405">
    <property type="entry name" value="GST_CTER"/>
    <property type="match status" value="1"/>
</dbReference>
<evidence type="ECO:0000259" key="2">
    <source>
        <dbReference type="PROSITE" id="PS50404"/>
    </source>
</evidence>
<dbReference type="Gene3D" id="3.40.30.10">
    <property type="entry name" value="Glutaredoxin"/>
    <property type="match status" value="1"/>
</dbReference>